<name>A0A8J8C9Z6_9EURY</name>
<dbReference type="InterPro" id="IPR058376">
    <property type="entry name" value="DUF8063"/>
</dbReference>
<dbReference type="EMBL" id="RKLQ01000002">
    <property type="protein sequence ID" value="MBX0304739.1"/>
    <property type="molecule type" value="Genomic_DNA"/>
</dbReference>
<gene>
    <name evidence="3" type="ORF">EGD98_13765</name>
</gene>
<evidence type="ECO:0000313" key="4">
    <source>
        <dbReference type="Proteomes" id="UP000783863"/>
    </source>
</evidence>
<sequence>MRFPLFALLLVVSATLVGSTPAVAQSANQADASPQPTAASTTERIDNQTTIVESRIVTEGNRSVVRLTLRSESAQAISISDASRFRQGGEVPVRTVVMKAGETATYEIPINSSSGYVALSISTEQTPLYAEILQRPASESSGLDVLRALTSIQAWFAGAFVAFTWVGLAAYTVVRRTGQAPEVAT</sequence>
<dbReference type="Pfam" id="PF26259">
    <property type="entry name" value="DUF8063"/>
    <property type="match status" value="1"/>
</dbReference>
<keyword evidence="2" id="KW-0812">Transmembrane</keyword>
<dbReference type="Proteomes" id="UP000783863">
    <property type="component" value="Unassembled WGS sequence"/>
</dbReference>
<keyword evidence="2" id="KW-1133">Transmembrane helix</keyword>
<proteinExistence type="predicted"/>
<organism evidence="3 4">
    <name type="scientific">Haloarcula salinisoli</name>
    <dbReference type="NCBI Taxonomy" id="2487746"/>
    <lineage>
        <taxon>Archaea</taxon>
        <taxon>Methanobacteriati</taxon>
        <taxon>Methanobacteriota</taxon>
        <taxon>Stenosarchaea group</taxon>
        <taxon>Halobacteria</taxon>
        <taxon>Halobacteriales</taxon>
        <taxon>Haloarculaceae</taxon>
        <taxon>Haloarcula</taxon>
    </lineage>
</organism>
<comment type="caution">
    <text evidence="3">The sequence shown here is derived from an EMBL/GenBank/DDBJ whole genome shotgun (WGS) entry which is preliminary data.</text>
</comment>
<evidence type="ECO:0000313" key="3">
    <source>
        <dbReference type="EMBL" id="MBX0304739.1"/>
    </source>
</evidence>
<keyword evidence="4" id="KW-1185">Reference proteome</keyword>
<feature type="region of interest" description="Disordered" evidence="1">
    <location>
        <begin position="24"/>
        <end position="44"/>
    </location>
</feature>
<reference evidence="3" key="1">
    <citation type="submission" date="2021-06" db="EMBL/GenBank/DDBJ databases">
        <title>Halomicroarcula sp. F24A a new haloarchaeum isolated from saline soil.</title>
        <authorList>
            <person name="Duran-Viseras A."/>
            <person name="Sanchez-Porro C."/>
            <person name="Ventosa A."/>
        </authorList>
    </citation>
    <scope>NUCLEOTIDE SEQUENCE</scope>
    <source>
        <strain evidence="3">F24A</strain>
    </source>
</reference>
<dbReference type="RefSeq" id="WP_220588942.1">
    <property type="nucleotide sequence ID" value="NZ_RKLQ01000002.1"/>
</dbReference>
<evidence type="ECO:0000256" key="2">
    <source>
        <dbReference type="SAM" id="Phobius"/>
    </source>
</evidence>
<feature type="transmembrane region" description="Helical" evidence="2">
    <location>
        <begin position="154"/>
        <end position="174"/>
    </location>
</feature>
<keyword evidence="2" id="KW-0472">Membrane</keyword>
<evidence type="ECO:0000256" key="1">
    <source>
        <dbReference type="SAM" id="MobiDB-lite"/>
    </source>
</evidence>
<accession>A0A8J8C9Z6</accession>
<dbReference type="AlphaFoldDB" id="A0A8J8C9Z6"/>
<protein>
    <submittedName>
        <fullName evidence="3">Uncharacterized protein</fullName>
    </submittedName>
</protein>